<proteinExistence type="predicted"/>
<dbReference type="Proteomes" id="UP000490535">
    <property type="component" value="Unassembled WGS sequence"/>
</dbReference>
<organism evidence="1 2">
    <name type="scientific">Acinetobacter bereziniae</name>
    <name type="common">Acinetobacter genomosp. 10</name>
    <dbReference type="NCBI Taxonomy" id="106648"/>
    <lineage>
        <taxon>Bacteria</taxon>
        <taxon>Pseudomonadati</taxon>
        <taxon>Pseudomonadota</taxon>
        <taxon>Gammaproteobacteria</taxon>
        <taxon>Moraxellales</taxon>
        <taxon>Moraxellaceae</taxon>
        <taxon>Acinetobacter</taxon>
    </lineage>
</organism>
<accession>A0A833US49</accession>
<name>A0A833US49_ACIBZ</name>
<dbReference type="AlphaFoldDB" id="A0A833US49"/>
<evidence type="ECO:0000313" key="2">
    <source>
        <dbReference type="Proteomes" id="UP000490535"/>
    </source>
</evidence>
<protein>
    <submittedName>
        <fullName evidence="1">Uncharacterized protein</fullName>
    </submittedName>
</protein>
<evidence type="ECO:0000313" key="1">
    <source>
        <dbReference type="EMBL" id="KAF1026186.1"/>
    </source>
</evidence>
<gene>
    <name evidence="1" type="ORF">GAK29_01448</name>
</gene>
<sequence>MTTNPSVTDSINGNDFIVIRKNKDFDYRVIPYPDFIQQLKADLGETGLVNEYVSMSANTTLDLNSVVLNIWAKIVVANIDLTLTVNLPLPTYALNGQEFLLSNPTANTVTLAFNGFGAQIIGSVSSIASGTSIVLKYDKSLNGWYKV</sequence>
<reference evidence="2" key="1">
    <citation type="journal article" date="2020" name="MBio">
        <title>Horizontal gene transfer to a defensive symbiont with a reduced genome amongst a multipartite beetle microbiome.</title>
        <authorList>
            <person name="Waterworth S.C."/>
            <person name="Florez L.V."/>
            <person name="Rees E.R."/>
            <person name="Hertweck C."/>
            <person name="Kaltenpoth M."/>
            <person name="Kwan J.C."/>
        </authorList>
    </citation>
    <scope>NUCLEOTIDE SEQUENCE [LARGE SCALE GENOMIC DNA]</scope>
</reference>
<comment type="caution">
    <text evidence="1">The sequence shown here is derived from an EMBL/GenBank/DDBJ whole genome shotgun (WGS) entry which is preliminary data.</text>
</comment>
<dbReference type="EMBL" id="WNDP01000027">
    <property type="protein sequence ID" value="KAF1026186.1"/>
    <property type="molecule type" value="Genomic_DNA"/>
</dbReference>